<dbReference type="OrthoDB" id="3815544at2759"/>
<name>A0A074WSN6_9PEZI</name>
<accession>A0A074WSN6</accession>
<dbReference type="AlphaFoldDB" id="A0A074WSN6"/>
<reference evidence="1 2" key="1">
    <citation type="journal article" date="2014" name="BMC Genomics">
        <title>Genome sequencing of four Aureobasidium pullulans varieties: biotechnological potential, stress tolerance, and description of new species.</title>
        <authorList>
            <person name="Gostin Ar C."/>
            <person name="Ohm R.A."/>
            <person name="Kogej T."/>
            <person name="Sonjak S."/>
            <person name="Turk M."/>
            <person name="Zajc J."/>
            <person name="Zalar P."/>
            <person name="Grube M."/>
            <person name="Sun H."/>
            <person name="Han J."/>
            <person name="Sharma A."/>
            <person name="Chiniquy J."/>
            <person name="Ngan C.Y."/>
            <person name="Lipzen A."/>
            <person name="Barry K."/>
            <person name="Grigoriev I.V."/>
            <person name="Gunde-Cimerman N."/>
        </authorList>
    </citation>
    <scope>NUCLEOTIDE SEQUENCE [LARGE SCALE GENOMIC DNA]</scope>
    <source>
        <strain evidence="1 2">CBS 147.97</strain>
    </source>
</reference>
<protein>
    <submittedName>
        <fullName evidence="1">Uncharacterized protein</fullName>
    </submittedName>
</protein>
<proteinExistence type="predicted"/>
<dbReference type="HOGENOM" id="CLU_959695_0_0_1"/>
<dbReference type="EMBL" id="KL584707">
    <property type="protein sequence ID" value="KEQ74589.1"/>
    <property type="molecule type" value="Genomic_DNA"/>
</dbReference>
<sequence length="290" mass="32346">MFAEFIAGVLTLCGRAQEKADDLKPIVSCNHGCASNRHGHADAEQMRAQEDERLFKVHGSWCNFKTQAKGWRICLATAVLLEPLKNEVRANLTLKAQERCISEEPFQAPEKAQYRKSREQPLDLVPGWEDSMELPPEDQVSTPVKVAKLRFSSKHISQKYDVDAPACIVRRAEKKESRIVELGLEPTSSLSLGRVHPKARGSRPSAQDVWAKHEHVVDYTIPSHPSPSAQKRSVAYASRVRYMERCSSGRMALCASYQAVPLFSFCSASGCVARLPQRVPVIIVLVLRLG</sequence>
<gene>
    <name evidence="1" type="ORF">M436DRAFT_62963</name>
</gene>
<keyword evidence="2" id="KW-1185">Reference proteome</keyword>
<dbReference type="RefSeq" id="XP_013428672.1">
    <property type="nucleotide sequence ID" value="XM_013573218.1"/>
</dbReference>
<organism evidence="1 2">
    <name type="scientific">Aureobasidium namibiae CBS 147.97</name>
    <dbReference type="NCBI Taxonomy" id="1043004"/>
    <lineage>
        <taxon>Eukaryota</taxon>
        <taxon>Fungi</taxon>
        <taxon>Dikarya</taxon>
        <taxon>Ascomycota</taxon>
        <taxon>Pezizomycotina</taxon>
        <taxon>Dothideomycetes</taxon>
        <taxon>Dothideomycetidae</taxon>
        <taxon>Dothideales</taxon>
        <taxon>Saccotheciaceae</taxon>
        <taxon>Aureobasidium</taxon>
    </lineage>
</organism>
<dbReference type="Proteomes" id="UP000027730">
    <property type="component" value="Unassembled WGS sequence"/>
</dbReference>
<evidence type="ECO:0000313" key="1">
    <source>
        <dbReference type="EMBL" id="KEQ74589.1"/>
    </source>
</evidence>
<dbReference type="GeneID" id="25413455"/>
<evidence type="ECO:0000313" key="2">
    <source>
        <dbReference type="Proteomes" id="UP000027730"/>
    </source>
</evidence>